<evidence type="ECO:0000256" key="2">
    <source>
        <dbReference type="ARBA" id="ARBA00022737"/>
    </source>
</evidence>
<evidence type="ECO:0000256" key="5">
    <source>
        <dbReference type="ARBA" id="ARBA00023098"/>
    </source>
</evidence>
<dbReference type="SUPFAM" id="SSF56024">
    <property type="entry name" value="Phospholipase D/nuclease"/>
    <property type="match status" value="3"/>
</dbReference>
<feature type="region of interest" description="Disordered" evidence="7">
    <location>
        <begin position="30"/>
        <end position="60"/>
    </location>
</feature>
<dbReference type="PIRSF" id="PIRSF009376">
    <property type="entry name" value="Phospholipase_D_euk"/>
    <property type="match status" value="1"/>
</dbReference>
<keyword evidence="5" id="KW-0443">Lipid metabolism</keyword>
<reference evidence="9" key="1">
    <citation type="submission" date="2020-11" db="EMBL/GenBank/DDBJ databases">
        <authorList>
            <person name="Tran Van P."/>
        </authorList>
    </citation>
    <scope>NUCLEOTIDE SEQUENCE</scope>
</reference>
<keyword evidence="3 6" id="KW-0378">Hydrolase</keyword>
<keyword evidence="2" id="KW-0677">Repeat</keyword>
<dbReference type="GO" id="GO:0004630">
    <property type="term" value="F:phospholipase D activity"/>
    <property type="evidence" value="ECO:0007669"/>
    <property type="project" value="UniProtKB-UniRule"/>
</dbReference>
<comment type="similarity">
    <text evidence="6">Belongs to the phospholipase D family.</text>
</comment>
<dbReference type="PANTHER" id="PTHR18896">
    <property type="entry name" value="PHOSPHOLIPASE D"/>
    <property type="match status" value="1"/>
</dbReference>
<evidence type="ECO:0000256" key="3">
    <source>
        <dbReference type="ARBA" id="ARBA00022801"/>
    </source>
</evidence>
<dbReference type="EMBL" id="OA882115">
    <property type="protein sequence ID" value="CAD7272962.1"/>
    <property type="molecule type" value="Genomic_DNA"/>
</dbReference>
<dbReference type="OrthoDB" id="14911at2759"/>
<dbReference type="CDD" id="cd09141">
    <property type="entry name" value="PLDc_vPLD1_2_yPLD_like_2"/>
    <property type="match status" value="1"/>
</dbReference>
<evidence type="ECO:0000313" key="9">
    <source>
        <dbReference type="EMBL" id="CAD7272962.1"/>
    </source>
</evidence>
<dbReference type="Pfam" id="PF13091">
    <property type="entry name" value="PLDc_2"/>
    <property type="match status" value="2"/>
</dbReference>
<name>A0A7R9BD49_9CRUS</name>
<dbReference type="InterPro" id="IPR025202">
    <property type="entry name" value="PLD-like_dom"/>
</dbReference>
<dbReference type="Pfam" id="PF00614">
    <property type="entry name" value="PLDc"/>
    <property type="match status" value="1"/>
</dbReference>
<comment type="catalytic activity">
    <reaction evidence="1 6">
        <text>a 1,2-diacyl-sn-glycero-3-phosphocholine + H2O = a 1,2-diacyl-sn-glycero-3-phosphate + choline + H(+)</text>
        <dbReference type="Rhea" id="RHEA:14445"/>
        <dbReference type="ChEBI" id="CHEBI:15354"/>
        <dbReference type="ChEBI" id="CHEBI:15377"/>
        <dbReference type="ChEBI" id="CHEBI:15378"/>
        <dbReference type="ChEBI" id="CHEBI:57643"/>
        <dbReference type="ChEBI" id="CHEBI:58608"/>
        <dbReference type="EC" id="3.1.4.4"/>
    </reaction>
</comment>
<feature type="domain" description="PLD phosphodiesterase" evidence="8">
    <location>
        <begin position="940"/>
        <end position="967"/>
    </location>
</feature>
<evidence type="ECO:0000256" key="7">
    <source>
        <dbReference type="SAM" id="MobiDB-lite"/>
    </source>
</evidence>
<proteinExistence type="inferred from homology"/>
<organism evidence="9">
    <name type="scientific">Notodromas monacha</name>
    <dbReference type="NCBI Taxonomy" id="399045"/>
    <lineage>
        <taxon>Eukaryota</taxon>
        <taxon>Metazoa</taxon>
        <taxon>Ecdysozoa</taxon>
        <taxon>Arthropoda</taxon>
        <taxon>Crustacea</taxon>
        <taxon>Oligostraca</taxon>
        <taxon>Ostracoda</taxon>
        <taxon>Podocopa</taxon>
        <taxon>Podocopida</taxon>
        <taxon>Cypridocopina</taxon>
        <taxon>Cypridoidea</taxon>
        <taxon>Cyprididae</taxon>
        <taxon>Notodromas</taxon>
    </lineage>
</organism>
<feature type="domain" description="PLD phosphodiesterase" evidence="8">
    <location>
        <begin position="1099"/>
        <end position="1126"/>
    </location>
</feature>
<dbReference type="GO" id="GO:0060627">
    <property type="term" value="P:regulation of vesicle-mediated transport"/>
    <property type="evidence" value="ECO:0007669"/>
    <property type="project" value="TreeGrafter"/>
</dbReference>
<dbReference type="Proteomes" id="UP000678499">
    <property type="component" value="Unassembled WGS sequence"/>
</dbReference>
<feature type="domain" description="PLD phosphodiesterase" evidence="8">
    <location>
        <begin position="501"/>
        <end position="528"/>
    </location>
</feature>
<evidence type="ECO:0000256" key="6">
    <source>
        <dbReference type="PIRNR" id="PIRNR009376"/>
    </source>
</evidence>
<dbReference type="GO" id="GO:0006654">
    <property type="term" value="P:phosphatidic acid biosynthetic process"/>
    <property type="evidence" value="ECO:0007669"/>
    <property type="project" value="InterPro"/>
</dbReference>
<dbReference type="EMBL" id="CAJPEX010000078">
    <property type="protein sequence ID" value="CAG0913114.1"/>
    <property type="molecule type" value="Genomic_DNA"/>
</dbReference>
<evidence type="ECO:0000256" key="1">
    <source>
        <dbReference type="ARBA" id="ARBA00000798"/>
    </source>
</evidence>
<feature type="compositionally biased region" description="Low complexity" evidence="7">
    <location>
        <begin position="30"/>
        <end position="41"/>
    </location>
</feature>
<dbReference type="EC" id="3.1.4.4" evidence="6"/>
<evidence type="ECO:0000259" key="8">
    <source>
        <dbReference type="PROSITE" id="PS50035"/>
    </source>
</evidence>
<dbReference type="GO" id="GO:0035091">
    <property type="term" value="F:phosphatidylinositol binding"/>
    <property type="evidence" value="ECO:0007669"/>
    <property type="project" value="InterPro"/>
</dbReference>
<dbReference type="GO" id="GO:0009395">
    <property type="term" value="P:phospholipid catabolic process"/>
    <property type="evidence" value="ECO:0007669"/>
    <property type="project" value="TreeGrafter"/>
</dbReference>
<keyword evidence="4 6" id="KW-0442">Lipid degradation</keyword>
<keyword evidence="10" id="KW-1185">Reference proteome</keyword>
<dbReference type="InterPro" id="IPR016555">
    <property type="entry name" value="PLipase_D_euk"/>
</dbReference>
<dbReference type="Gene3D" id="3.30.1520.10">
    <property type="entry name" value="Phox-like domain"/>
    <property type="match status" value="1"/>
</dbReference>
<gene>
    <name evidence="9" type="ORF">NMOB1V02_LOCUS872</name>
</gene>
<sequence>MLSSMISEFRSDSNKKLESSVLLQVSSFFKKSTKNKSSTKSPADTEKELPDDGGSSRGSQSNAYYTPFLKFTHKGPAKDTDVLPFRFTILQNPPVPFKKRRAMLPHAKFDIKVRFRRHLEHGPDPYEYEVFVTHGPFSWCVFREYEHFGEIEDSLIANAIWRRIASGKSSVSKFTPVFPYPPDSDVPPESAKRRAHEFEIYLNDVLAADDSFDQDTILDFLGLSIISLVTDMGDKLYEGYVQLRDYQVVGTKPLVEYVTSLTCSEFFFKRMRWLAIKDSFLAVYKPQTGKLCFVILVDQQYQVEPDKDKKGGMVIGNKSIKLRIGFRSQNWFENWYAELATLPILPGARDYARYHRFGSSYPERPKSYGAWYVDGATFMESVANAIEDAREEIFITDWWLTPEVFLKRRSKKAKREEHFNPDYWRLDFTLQRAADRIIAQDLQHRGVKIFILLYQEIERAVDLGSKRTANLLKGLHKNVHIIRHPQRLYRKTLTLRHHVTWLWSNHEKIIAIDQNYAFIGGLDLCYGRWDTREHSFIGENVVLPTRLADYAEKIGINQQKKSVPTELLKNQPEGAPMTWLIFQKLRETALTSFSENFEQASKKRTFKERRGTIKDDFDTLGEAAQQEEGLQKLNLAVMREADERRSLENIQIDLRHTPTARGHMLWPGKDFSNSTLSDFKNLQFPYSGGLSQLEATCDISMVADIDRKSTPRMPWHDVSVLVLGRAARDVARHFIERWNHCKVHAQARYKNRRVTREYPMLVPKSVVHFRVEDHGKKIRFKPFLLPINVQVVRSVSEWSAGVNVTESSIHKAYIESIAEAEYFIYIENQFFVSPSPLNKVTRNEISDAIFNRVVRAAKELKTFRVFIIIPLLPAFPGGKGENVLGTAARMITDWNAHSLSKGKHSLLQRLTDVGIQWEKYIGVFSLRTHGRLLNGDLATELIYVHSKLMIVDDKRVICGSANINDRSMLGSRDSEIAFVIDDKHKENEIASKMNGEPVIVGLFASSWRKQLFAEHLGQLKPSKWNLDDRFVHSRPLANSIPLDDPISHEFWYAFKNIARRNTKIYAERLTDVGIQWEKYIGVFSLRTHGRLLNGDLATELIYVHSKLMIVDDKRVICGSANINDRSMLGSRDSEIAFVIDDKHKENEIASKMNGEPVIVGLFASSWRKQLFAEHLGQLKPSKWNLDDRFVHSRPLANSIPLDDPISHEFWYAFKNIARRNTKIYAEVFNCIPSDSIRKHQQAKLIVASEALFTCNPAEAENRLAQVRGHLVEYPLHFLEDENLSMTVGTKEFFLPASFWT</sequence>
<accession>A0A7R9BD49</accession>
<protein>
    <recommendedName>
        <fullName evidence="6">Phospholipase</fullName>
        <ecNumber evidence="6">3.1.4.4</ecNumber>
    </recommendedName>
</protein>
<dbReference type="InterPro" id="IPR036871">
    <property type="entry name" value="PX_dom_sf"/>
</dbReference>
<dbReference type="PANTHER" id="PTHR18896:SF76">
    <property type="entry name" value="PHOSPHOLIPASE"/>
    <property type="match status" value="1"/>
</dbReference>
<dbReference type="InterPro" id="IPR001736">
    <property type="entry name" value="PLipase_D/transphosphatidylase"/>
</dbReference>
<dbReference type="SUPFAM" id="SSF64268">
    <property type="entry name" value="PX domain"/>
    <property type="match status" value="1"/>
</dbReference>
<dbReference type="SMART" id="SM00155">
    <property type="entry name" value="PLDc"/>
    <property type="match status" value="3"/>
</dbReference>
<dbReference type="InterPro" id="IPR015679">
    <property type="entry name" value="PLipase_D_fam"/>
</dbReference>
<dbReference type="GO" id="GO:0035556">
    <property type="term" value="P:intracellular signal transduction"/>
    <property type="evidence" value="ECO:0007669"/>
    <property type="project" value="InterPro"/>
</dbReference>
<evidence type="ECO:0000313" key="10">
    <source>
        <dbReference type="Proteomes" id="UP000678499"/>
    </source>
</evidence>
<dbReference type="Gene3D" id="3.30.870.10">
    <property type="entry name" value="Endonuclease Chain A"/>
    <property type="match status" value="4"/>
</dbReference>
<dbReference type="PROSITE" id="PS50035">
    <property type="entry name" value="PLD"/>
    <property type="match status" value="3"/>
</dbReference>
<evidence type="ECO:0000256" key="4">
    <source>
        <dbReference type="ARBA" id="ARBA00022963"/>
    </source>
</evidence>